<reference evidence="2 3" key="1">
    <citation type="submission" date="2020-08" db="EMBL/GenBank/DDBJ databases">
        <title>Genomic Encyclopedia of Type Strains, Phase IV (KMG-IV): sequencing the most valuable type-strain genomes for metagenomic binning, comparative biology and taxonomic classification.</title>
        <authorList>
            <person name="Goeker M."/>
        </authorList>
    </citation>
    <scope>NUCLEOTIDE SEQUENCE [LARGE SCALE GENOMIC DNA]</scope>
    <source>
        <strain evidence="2 3">DSM 19979</strain>
    </source>
</reference>
<sequence>MEKLDPDKNLNAQEARQGKTLGVMRWVLLASLILVVLGFVLARLIA</sequence>
<feature type="transmembrane region" description="Helical" evidence="1">
    <location>
        <begin position="26"/>
        <end position="45"/>
    </location>
</feature>
<evidence type="ECO:0000313" key="3">
    <source>
        <dbReference type="Proteomes" id="UP000553193"/>
    </source>
</evidence>
<dbReference type="AlphaFoldDB" id="A0A840ABQ0"/>
<evidence type="ECO:0000313" key="2">
    <source>
        <dbReference type="EMBL" id="MBB3897720.1"/>
    </source>
</evidence>
<organism evidence="2 3">
    <name type="scientific">Roseococcus suduntuyensis</name>
    <dbReference type="NCBI Taxonomy" id="455361"/>
    <lineage>
        <taxon>Bacteria</taxon>
        <taxon>Pseudomonadati</taxon>
        <taxon>Pseudomonadota</taxon>
        <taxon>Alphaproteobacteria</taxon>
        <taxon>Acetobacterales</taxon>
        <taxon>Roseomonadaceae</taxon>
        <taxon>Roseococcus</taxon>
    </lineage>
</organism>
<keyword evidence="3" id="KW-1185">Reference proteome</keyword>
<dbReference type="Proteomes" id="UP000553193">
    <property type="component" value="Unassembled WGS sequence"/>
</dbReference>
<dbReference type="RefSeq" id="WP_184382730.1">
    <property type="nucleotide sequence ID" value="NZ_JACIDJ010000001.1"/>
</dbReference>
<keyword evidence="1" id="KW-0812">Transmembrane</keyword>
<proteinExistence type="predicted"/>
<keyword evidence="1" id="KW-0472">Membrane</keyword>
<accession>A0A840ABQ0</accession>
<evidence type="ECO:0000256" key="1">
    <source>
        <dbReference type="SAM" id="Phobius"/>
    </source>
</evidence>
<gene>
    <name evidence="2" type="ORF">GGQ83_001146</name>
</gene>
<comment type="caution">
    <text evidence="2">The sequence shown here is derived from an EMBL/GenBank/DDBJ whole genome shotgun (WGS) entry which is preliminary data.</text>
</comment>
<protein>
    <submittedName>
        <fullName evidence="2">Uncharacterized protein</fullName>
    </submittedName>
</protein>
<name>A0A840ABQ0_9PROT</name>
<dbReference type="EMBL" id="JACIDJ010000001">
    <property type="protein sequence ID" value="MBB3897720.1"/>
    <property type="molecule type" value="Genomic_DNA"/>
</dbReference>
<keyword evidence="1" id="KW-1133">Transmembrane helix</keyword>